<gene>
    <name evidence="1" type="ORF">BJ125_12329</name>
    <name evidence="2" type="ORF">SAMN05892882_12329</name>
</gene>
<dbReference type="Proteomes" id="UP000252631">
    <property type="component" value="Unassembled WGS sequence"/>
</dbReference>
<organism evidence="2 3">
    <name type="scientific">Rhodopseudomonas pentothenatexigens</name>
    <dbReference type="NCBI Taxonomy" id="999699"/>
    <lineage>
        <taxon>Bacteria</taxon>
        <taxon>Pseudomonadati</taxon>
        <taxon>Pseudomonadota</taxon>
        <taxon>Alphaproteobacteria</taxon>
        <taxon>Hyphomicrobiales</taxon>
        <taxon>Nitrobacteraceae</taxon>
        <taxon>Rhodopseudomonas</taxon>
    </lineage>
</organism>
<dbReference type="RefSeq" id="WP_114360110.1">
    <property type="nucleotide sequence ID" value="NZ_QRDT01000023.1"/>
</dbReference>
<sequence>MTPDRARQTSDAESAQRIEELIELIDALIDVIAAENTALAIGLPASQSRHTEVKTRLAEYFELWVGEVSARRVRLPANNAALQAKFTARIECLRESMDENLIRLRAAIEASQRRIETVMSAIREQMAGASPYGAGGRIVQRSASSGTSIRA</sequence>
<keyword evidence="4" id="KW-1185">Reference proteome</keyword>
<reference evidence="1 4" key="2">
    <citation type="submission" date="2018-07" db="EMBL/GenBank/DDBJ databases">
        <title>Genomic Encyclopedia of Archaeal and Bacterial Type Strains, Phase II (KMG-II): from individual species to whole genera.</title>
        <authorList>
            <person name="Goeker M."/>
        </authorList>
    </citation>
    <scope>NUCLEOTIDE SEQUENCE [LARGE SCALE GENOMIC DNA]</scope>
    <source>
        <strain evidence="1 4">JA575</strain>
    </source>
</reference>
<name>A0A336JWM1_9BRAD</name>
<dbReference type="Proteomes" id="UP000256343">
    <property type="component" value="Unassembled WGS sequence"/>
</dbReference>
<evidence type="ECO:0000313" key="2">
    <source>
        <dbReference type="EMBL" id="SSW92679.1"/>
    </source>
</evidence>
<dbReference type="EMBL" id="QRDT01000023">
    <property type="protein sequence ID" value="RED28093.1"/>
    <property type="molecule type" value="Genomic_DNA"/>
</dbReference>
<dbReference type="OrthoDB" id="7676871at2"/>
<protein>
    <recommendedName>
        <fullName evidence="5">FlgN protein</fullName>
    </recommendedName>
</protein>
<reference evidence="2 3" key="1">
    <citation type="submission" date="2017-08" db="EMBL/GenBank/DDBJ databases">
        <authorList>
            <person name="de Groot N.N."/>
        </authorList>
    </citation>
    <scope>NUCLEOTIDE SEQUENCE [LARGE SCALE GENOMIC DNA]</scope>
    <source>
        <strain evidence="2 3">JA575</strain>
    </source>
</reference>
<dbReference type="EMBL" id="UFQQ01000023">
    <property type="protein sequence ID" value="SSW92679.1"/>
    <property type="molecule type" value="Genomic_DNA"/>
</dbReference>
<dbReference type="AlphaFoldDB" id="A0A336JWM1"/>
<accession>A0A336JWM1</accession>
<evidence type="ECO:0000313" key="4">
    <source>
        <dbReference type="Proteomes" id="UP000256343"/>
    </source>
</evidence>
<proteinExistence type="predicted"/>
<evidence type="ECO:0008006" key="5">
    <source>
        <dbReference type="Google" id="ProtNLM"/>
    </source>
</evidence>
<evidence type="ECO:0000313" key="1">
    <source>
        <dbReference type="EMBL" id="RED28093.1"/>
    </source>
</evidence>
<evidence type="ECO:0000313" key="3">
    <source>
        <dbReference type="Proteomes" id="UP000252631"/>
    </source>
</evidence>